<dbReference type="Proteomes" id="UP000248882">
    <property type="component" value="Unassembled WGS sequence"/>
</dbReference>
<evidence type="ECO:0000313" key="1">
    <source>
        <dbReference type="EMBL" id="PZX50144.1"/>
    </source>
</evidence>
<proteinExistence type="predicted"/>
<reference evidence="1 2" key="1">
    <citation type="submission" date="2018-06" db="EMBL/GenBank/DDBJ databases">
        <title>Genomic Encyclopedia of Archaeal and Bacterial Type Strains, Phase II (KMG-II): from individual species to whole genera.</title>
        <authorList>
            <person name="Goeker M."/>
        </authorList>
    </citation>
    <scope>NUCLEOTIDE SEQUENCE [LARGE SCALE GENOMIC DNA]</scope>
    <source>
        <strain evidence="1 2">DSM 19830</strain>
    </source>
</reference>
<dbReference type="EMBL" id="QKZT01000012">
    <property type="protein sequence ID" value="PZX50144.1"/>
    <property type="molecule type" value="Genomic_DNA"/>
</dbReference>
<gene>
    <name evidence="1" type="ORF">LV85_02760</name>
</gene>
<keyword evidence="2" id="KW-1185">Reference proteome</keyword>
<dbReference type="OrthoDB" id="9765926at2"/>
<dbReference type="RefSeq" id="WP_146260477.1">
    <property type="nucleotide sequence ID" value="NZ_QKZT01000012.1"/>
</dbReference>
<organism evidence="1 2">
    <name type="scientific">Algoriphagus chordae</name>
    <dbReference type="NCBI Taxonomy" id="237019"/>
    <lineage>
        <taxon>Bacteria</taxon>
        <taxon>Pseudomonadati</taxon>
        <taxon>Bacteroidota</taxon>
        <taxon>Cytophagia</taxon>
        <taxon>Cytophagales</taxon>
        <taxon>Cyclobacteriaceae</taxon>
        <taxon>Algoriphagus</taxon>
    </lineage>
</organism>
<dbReference type="AlphaFoldDB" id="A0A2W7QP53"/>
<name>A0A2W7QP53_9BACT</name>
<accession>A0A2W7QP53</accession>
<protein>
    <submittedName>
        <fullName evidence="1">CHU domain-containing protein</fullName>
    </submittedName>
</protein>
<comment type="caution">
    <text evidence="1">The sequence shown here is derived from an EMBL/GenBank/DDBJ whole genome shotgun (WGS) entry which is preliminary data.</text>
</comment>
<sequence length="1160" mass="126920">MYSRLLKSSALAILFALVFFISKGELLRYSTNNATSIVGEIHANDPEIIGPDKLCIVFGSIIGDFFGAGEASTDVYSWKIFDPADQLVFEGTGGAGFQTISYTFSTIGVHRIELVVHRAGVLIKEDQKEVELIQGPTPLLKPAYAICAGQELELLAIDPASPGFSDYIFNWTDELGNTISTSNSLKTGTTGNYSVSFHFLNQNGDPECETQLMTKLSASSTFTISASESSTCPNQQLSFTSSPEVIGDWSYEKSGGPRTFIKSGSSINISSDELDGAGDYKIFLTLGNAENPQCVQEKSVDLTFTPRPDFEFVGAIPSSGCLNPDGAIQIRALTQIDQLLVDGTSVSGSGLAPGDIVDLSGLKSGTYTVIGTLGSCINTLATVIPLDNSPNQLEFEVTDIQPEICTETGKQDGSFTIRIVNGSLTGSYKVINERGGIIRSSPVTNQSEILIDIPGGLYFFELFDEDICSLPKNDKIEVPSLEQVEFSIPTSLSVCQSYELIPESSQALEFTLIFPDLSEQTKALNEPFTLTEAGDYKVKGFLPNQSAICPTLKEFTVTLVEPVTFEPKLISEDCFGNRTYQADIFGIDPSTVTFTWYNDDDEIVGNGEFLFPTSFGEFKLDVQPAGSAACPIPPKTIMIEKPVLSVDLDFTYSKLCELGPGSIITLTSDRPDVITDIIWRRFDQDGNIENLPEFDDKYKITVTEAGIYEASAFSIIPAIGKDCELGRNSFEIEVSPDRVVFDVPSELAICESYELTPSTNQNLVFDIAQPNGTTVSISAGEAITLDQQGTYSFFGYNPDFDAPLCPEIKLVEVNIFQKITFSPVLVEEKCSGEKTYIAEIGNTDPSDAVFTWTNNAGNIIGTDQFLTLNSYGSFALDVQPKGSFPCDQKAIEFEVEVPVLAVVTSLIAEPLCPDASSAALRVEADLEEVSTIEWWFTDPNGVEILLSSENGKAEILAINEGTYEVRLLNQVRCLLGYDKALILRSSDSVRPEVEESYQVCPQFDISPSINPGQFASYEWYFGDNLESTSPIFKPLSIGDYRLIVYSEEGCAYQTNFTTEEECELKVIYPNAVQPGNPDKEFLLYTNYLIDELDLVILNKWGQVVFQCSETNLISEASTCFWDGTFNGKAIPNGTYALRLNFKNHAQNISQSEFGSILIIE</sequence>
<evidence type="ECO:0000313" key="2">
    <source>
        <dbReference type="Proteomes" id="UP000248882"/>
    </source>
</evidence>